<protein>
    <submittedName>
        <fullName evidence="2">Uncharacterized protein</fullName>
    </submittedName>
</protein>
<feature type="transmembrane region" description="Helical" evidence="1">
    <location>
        <begin position="6"/>
        <end position="24"/>
    </location>
</feature>
<reference evidence="2" key="1">
    <citation type="journal article" date="2021" name="Proc. Natl. Acad. Sci. U.S.A.">
        <title>A Catalog of Tens of Thousands of Viruses from Human Metagenomes Reveals Hidden Associations with Chronic Diseases.</title>
        <authorList>
            <person name="Tisza M.J."/>
            <person name="Buck C.B."/>
        </authorList>
    </citation>
    <scope>NUCLEOTIDE SEQUENCE</scope>
    <source>
        <strain evidence="2">CtPJC19</strain>
    </source>
</reference>
<proteinExistence type="predicted"/>
<keyword evidence="1" id="KW-0812">Transmembrane</keyword>
<evidence type="ECO:0000256" key="1">
    <source>
        <dbReference type="SAM" id="Phobius"/>
    </source>
</evidence>
<dbReference type="EMBL" id="BK014824">
    <property type="protein sequence ID" value="DAD77385.1"/>
    <property type="molecule type" value="Genomic_DNA"/>
</dbReference>
<organism evidence="2">
    <name type="scientific">Siphoviridae sp. ctPJC19</name>
    <dbReference type="NCBI Taxonomy" id="2826321"/>
    <lineage>
        <taxon>Viruses</taxon>
        <taxon>Duplodnaviria</taxon>
        <taxon>Heunggongvirae</taxon>
        <taxon>Uroviricota</taxon>
        <taxon>Caudoviricetes</taxon>
    </lineage>
</organism>
<feature type="transmembrane region" description="Helical" evidence="1">
    <location>
        <begin position="31"/>
        <end position="55"/>
    </location>
</feature>
<sequence length="58" mass="6633">MIEGIIYGLIGAWFLSLFGVDNIFVEALQSFVNFTLTTSHYYFVFGFVGLIYGIIHNY</sequence>
<keyword evidence="1" id="KW-1133">Transmembrane helix</keyword>
<name>A0A8S5M4Y5_9CAUD</name>
<accession>A0A8S5M4Y5</accession>
<keyword evidence="1" id="KW-0472">Membrane</keyword>
<evidence type="ECO:0000313" key="2">
    <source>
        <dbReference type="EMBL" id="DAD77385.1"/>
    </source>
</evidence>